<keyword evidence="5" id="KW-0407">Ion channel</keyword>
<feature type="region of interest" description="Disordered" evidence="6">
    <location>
        <begin position="357"/>
        <end position="396"/>
    </location>
</feature>
<evidence type="ECO:0000313" key="9">
    <source>
        <dbReference type="EMBL" id="RUS89103.1"/>
    </source>
</evidence>
<dbReference type="CDD" id="cd19051">
    <property type="entry name" value="LGIC_TM_cation"/>
    <property type="match status" value="1"/>
</dbReference>
<keyword evidence="10" id="KW-1185">Reference proteome</keyword>
<proteinExistence type="inferred from homology"/>
<organism evidence="9 10">
    <name type="scientific">Elysia chlorotica</name>
    <name type="common">Eastern emerald elysia</name>
    <name type="synonym">Sea slug</name>
    <dbReference type="NCBI Taxonomy" id="188477"/>
    <lineage>
        <taxon>Eukaryota</taxon>
        <taxon>Metazoa</taxon>
        <taxon>Spiralia</taxon>
        <taxon>Lophotrochozoa</taxon>
        <taxon>Mollusca</taxon>
        <taxon>Gastropoda</taxon>
        <taxon>Heterobranchia</taxon>
        <taxon>Euthyneura</taxon>
        <taxon>Panpulmonata</taxon>
        <taxon>Sacoglossa</taxon>
        <taxon>Placobranchoidea</taxon>
        <taxon>Plakobranchidae</taxon>
        <taxon>Elysia</taxon>
    </lineage>
</organism>
<feature type="compositionally biased region" description="Polar residues" evidence="6">
    <location>
        <begin position="369"/>
        <end position="396"/>
    </location>
</feature>
<dbReference type="GO" id="GO:0004888">
    <property type="term" value="F:transmembrane signaling receptor activity"/>
    <property type="evidence" value="ECO:0007669"/>
    <property type="project" value="InterPro"/>
</dbReference>
<dbReference type="GO" id="GO:0016020">
    <property type="term" value="C:membrane"/>
    <property type="evidence" value="ECO:0007669"/>
    <property type="project" value="UniProtKB-SubCell"/>
</dbReference>
<dbReference type="InterPro" id="IPR038050">
    <property type="entry name" value="Neuro_actylchol_rec"/>
</dbReference>
<keyword evidence="3 5" id="KW-1133">Transmembrane helix</keyword>
<keyword evidence="5" id="KW-0813">Transport</keyword>
<feature type="domain" description="Neurotransmitter-gated ion-channel transmembrane" evidence="8">
    <location>
        <begin position="239"/>
        <end position="327"/>
    </location>
</feature>
<dbReference type="AlphaFoldDB" id="A0A433U5M3"/>
<accession>A0A433U5M3</accession>
<dbReference type="SUPFAM" id="SSF90112">
    <property type="entry name" value="Neurotransmitter-gated ion-channel transmembrane pore"/>
    <property type="match status" value="1"/>
</dbReference>
<evidence type="ECO:0000259" key="8">
    <source>
        <dbReference type="Pfam" id="PF02932"/>
    </source>
</evidence>
<evidence type="ECO:0000256" key="1">
    <source>
        <dbReference type="ARBA" id="ARBA00004141"/>
    </source>
</evidence>
<dbReference type="InterPro" id="IPR036719">
    <property type="entry name" value="Neuro-gated_channel_TM_sf"/>
</dbReference>
<dbReference type="CDD" id="cd18989">
    <property type="entry name" value="LGIC_ECD_cation"/>
    <property type="match status" value="1"/>
</dbReference>
<evidence type="ECO:0008006" key="11">
    <source>
        <dbReference type="Google" id="ProtNLM"/>
    </source>
</evidence>
<gene>
    <name evidence="9" type="ORF">EGW08_003111</name>
</gene>
<evidence type="ECO:0000256" key="6">
    <source>
        <dbReference type="SAM" id="MobiDB-lite"/>
    </source>
</evidence>
<dbReference type="Gene3D" id="1.20.58.390">
    <property type="entry name" value="Neurotransmitter-gated ion-channel transmembrane domain"/>
    <property type="match status" value="1"/>
</dbReference>
<feature type="transmembrane region" description="Helical" evidence="5">
    <location>
        <begin position="234"/>
        <end position="255"/>
    </location>
</feature>
<dbReference type="InterPro" id="IPR036734">
    <property type="entry name" value="Neur_chan_lig-bd_sf"/>
</dbReference>
<feature type="transmembrane region" description="Helical" evidence="5">
    <location>
        <begin position="455"/>
        <end position="488"/>
    </location>
</feature>
<keyword evidence="2 5" id="KW-0812">Transmembrane</keyword>
<evidence type="ECO:0000256" key="4">
    <source>
        <dbReference type="ARBA" id="ARBA00023136"/>
    </source>
</evidence>
<evidence type="ECO:0000256" key="3">
    <source>
        <dbReference type="ARBA" id="ARBA00022989"/>
    </source>
</evidence>
<dbReference type="PROSITE" id="PS00236">
    <property type="entry name" value="NEUROTR_ION_CHANNEL"/>
    <property type="match status" value="1"/>
</dbReference>
<dbReference type="PANTHER" id="PTHR18945">
    <property type="entry name" value="NEUROTRANSMITTER GATED ION CHANNEL"/>
    <property type="match status" value="1"/>
</dbReference>
<dbReference type="InterPro" id="IPR006202">
    <property type="entry name" value="Neur_chan_lig-bd"/>
</dbReference>
<dbReference type="OrthoDB" id="410315at2759"/>
<feature type="domain" description="Neurotransmitter-gated ion-channel ligand-binding" evidence="7">
    <location>
        <begin position="34"/>
        <end position="231"/>
    </location>
</feature>
<keyword evidence="5" id="KW-0732">Signal</keyword>
<dbReference type="Pfam" id="PF02931">
    <property type="entry name" value="Neur_chan_LBD"/>
    <property type="match status" value="1"/>
</dbReference>
<sequence length="490" mass="54114">MKWLFTLIIQAAFTITAVPTGIGGATIQQAKDLYSDVILAEDARTRPIVNQSTALEVAISASLFSLLEVDEVKQSISVNVLVRLSWTDEIRKWDPAAYGGLREVDVSSGDIWFPRILNGNSVSKRDTFGSDYAPLYIQNRGMVIFLPGGILHTSCLMDLTHYPFDSQTCSIELVAGSSRNFVVLTPFQAKFDEETYIENSEWDLLNTSLEILNSDFGASLAMFDITIKRKPGHIVLTILVPVNIVSALSNLVFLTPLESGERVSFSITALLALSVYTSEVSKTLPNNSEAVPYMVIYLACLLLHAAAAIVVNLGALMRHHKKQNQQVTRGGQRVDRDSLDGDYISISDDHISDFDGAGRQKLDNGDSGAHSQSAGHIPNSDNTTMSHSQPGNAIALSSSASSTQNKTWRFNLTSMFIACARRLNYGETDFRADAGYRLNKPDGGMSRQPWLYRLLLWMLQFVGLADLIMFLVFFIGWLVITVVFVMLFTQ</sequence>
<feature type="chain" id="PRO_5022263513" description="Neurotransmitter-gated ion-channel ligand-binding domain-containing protein" evidence="5">
    <location>
        <begin position="20"/>
        <end position="490"/>
    </location>
</feature>
<comment type="caution">
    <text evidence="5">Lacks conserved residue(s) required for the propagation of feature annotation.</text>
</comment>
<dbReference type="InterPro" id="IPR006201">
    <property type="entry name" value="Neur_channel"/>
</dbReference>
<protein>
    <recommendedName>
        <fullName evidence="11">Neurotransmitter-gated ion-channel ligand-binding domain-containing protein</fullName>
    </recommendedName>
</protein>
<keyword evidence="5" id="KW-0406">Ion transport</keyword>
<reference evidence="9 10" key="1">
    <citation type="submission" date="2019-01" db="EMBL/GenBank/DDBJ databases">
        <title>A draft genome assembly of the solar-powered sea slug Elysia chlorotica.</title>
        <authorList>
            <person name="Cai H."/>
            <person name="Li Q."/>
            <person name="Fang X."/>
            <person name="Li J."/>
            <person name="Curtis N.E."/>
            <person name="Altenburger A."/>
            <person name="Shibata T."/>
            <person name="Feng M."/>
            <person name="Maeda T."/>
            <person name="Schwartz J.A."/>
            <person name="Shigenobu S."/>
            <person name="Lundholm N."/>
            <person name="Nishiyama T."/>
            <person name="Yang H."/>
            <person name="Hasebe M."/>
            <person name="Li S."/>
            <person name="Pierce S.K."/>
            <person name="Wang J."/>
        </authorList>
    </citation>
    <scope>NUCLEOTIDE SEQUENCE [LARGE SCALE GENOMIC DNA]</scope>
    <source>
        <strain evidence="9">EC2010</strain>
        <tissue evidence="9">Whole organism of an adult</tissue>
    </source>
</reference>
<dbReference type="PRINTS" id="PR00252">
    <property type="entry name" value="NRIONCHANNEL"/>
</dbReference>
<comment type="subcellular location">
    <subcellularLocation>
        <location evidence="1">Membrane</location>
        <topology evidence="1">Multi-pass membrane protein</topology>
    </subcellularLocation>
</comment>
<comment type="similarity">
    <text evidence="5">Belongs to the ligand-gated ion channel (TC 1.A.9) family.</text>
</comment>
<evidence type="ECO:0000259" key="7">
    <source>
        <dbReference type="Pfam" id="PF02931"/>
    </source>
</evidence>
<dbReference type="STRING" id="188477.A0A433U5M3"/>
<feature type="transmembrane region" description="Helical" evidence="5">
    <location>
        <begin position="290"/>
        <end position="316"/>
    </location>
</feature>
<name>A0A433U5M3_ELYCH</name>
<dbReference type="EMBL" id="RQTK01000065">
    <property type="protein sequence ID" value="RUS89103.1"/>
    <property type="molecule type" value="Genomic_DNA"/>
</dbReference>
<evidence type="ECO:0000256" key="5">
    <source>
        <dbReference type="RuleBase" id="RU000687"/>
    </source>
</evidence>
<comment type="caution">
    <text evidence="9">The sequence shown here is derived from an EMBL/GenBank/DDBJ whole genome shotgun (WGS) entry which is preliminary data.</text>
</comment>
<dbReference type="InterPro" id="IPR006029">
    <property type="entry name" value="Neurotrans-gated_channel_TM"/>
</dbReference>
<keyword evidence="4 5" id="KW-0472">Membrane</keyword>
<dbReference type="Pfam" id="PF02932">
    <property type="entry name" value="Neur_chan_memb"/>
    <property type="match status" value="1"/>
</dbReference>
<evidence type="ECO:0000256" key="2">
    <source>
        <dbReference type="ARBA" id="ARBA00022692"/>
    </source>
</evidence>
<evidence type="ECO:0000313" key="10">
    <source>
        <dbReference type="Proteomes" id="UP000271974"/>
    </source>
</evidence>
<dbReference type="GO" id="GO:0005230">
    <property type="term" value="F:extracellular ligand-gated monoatomic ion channel activity"/>
    <property type="evidence" value="ECO:0007669"/>
    <property type="project" value="InterPro"/>
</dbReference>
<dbReference type="InterPro" id="IPR018000">
    <property type="entry name" value="Neurotransmitter_ion_chnl_CS"/>
</dbReference>
<dbReference type="SUPFAM" id="SSF63712">
    <property type="entry name" value="Nicotinic receptor ligand binding domain-like"/>
    <property type="match status" value="1"/>
</dbReference>
<dbReference type="Gene3D" id="2.70.170.10">
    <property type="entry name" value="Neurotransmitter-gated ion-channel ligand-binding domain"/>
    <property type="match status" value="1"/>
</dbReference>
<feature type="signal peptide" evidence="5">
    <location>
        <begin position="1"/>
        <end position="19"/>
    </location>
</feature>
<dbReference type="Proteomes" id="UP000271974">
    <property type="component" value="Unassembled WGS sequence"/>
</dbReference>